<feature type="compositionally biased region" description="Basic and acidic residues" evidence="1">
    <location>
        <begin position="103"/>
        <end position="125"/>
    </location>
</feature>
<accession>A0AAD5UDF7</accession>
<evidence type="ECO:0000313" key="3">
    <source>
        <dbReference type="EMBL" id="KAJ3254926.1"/>
    </source>
</evidence>
<keyword evidence="4" id="KW-1185">Reference proteome</keyword>
<dbReference type="PROSITE" id="PS50042">
    <property type="entry name" value="CNMP_BINDING_3"/>
    <property type="match status" value="1"/>
</dbReference>
<evidence type="ECO:0000313" key="4">
    <source>
        <dbReference type="Proteomes" id="UP001210925"/>
    </source>
</evidence>
<proteinExistence type="predicted"/>
<dbReference type="AlphaFoldDB" id="A0AAD5UDF7"/>
<dbReference type="InterPro" id="IPR014710">
    <property type="entry name" value="RmlC-like_jellyroll"/>
</dbReference>
<dbReference type="InterPro" id="IPR018490">
    <property type="entry name" value="cNMP-bd_dom_sf"/>
</dbReference>
<name>A0AAD5UDF7_9FUNG</name>
<sequence>MSQIDPDGPSLRRAGARGTDKEQSLRRGPPGKEKPRTELPIIDNATTSLELDSKSRNKEGNDSLSCNQRLILAQKQKMRAQKITDMMENDDFQADSLPQISRRAADSESVISKREKPRIANPNKEGESILRKDPEMSFRTKIPARIVLTDEDEDEDVSKKKRGLVDIIPKPGTADGTSLRSRRNEKLAEPLLDTPRRFSAIPPKKDEEVISEEPINLGGTRKTITGIGRMTAKTLKVLENFDENSTSLEGGLLSRKTVRATPVKPQVTENPMRAVVKNKNKAKQTGRTWEGKMYPNWRIMLCYAKLGVNLIKSYSLHYKAMQKVLDLPLSAGGQMAFMMQMFKTTADPLTQLLDPNVNRTREIINTIDQLLKFRVKSYSQFSLDRRMKLCKYESFPEGRLICKEGQRAQNYYFILSGKIEIFTLKHGERDRMTQLLTKEELQDQMDSLSRLPHFTKYKDFLAKTNPLFEILVYSTGDAILTEGQAETKIYFILEGHCKCTKKVPFIQKKGSGGKDIAIYEPSVPMGPNDEIIEHTFTIQELETSDHFPGINPETKKLNQIDLERAALTSETDFDATILEFSVTATSRIEVASIARSDYIKYASPDMLVETVQQKNLYEISVRQVQEGFLEKLKWDSYKRNTVDHMKKK</sequence>
<dbReference type="PROSITE" id="PS00888">
    <property type="entry name" value="CNMP_BINDING_1"/>
    <property type="match status" value="1"/>
</dbReference>
<evidence type="ECO:0000259" key="2">
    <source>
        <dbReference type="PROSITE" id="PS50042"/>
    </source>
</evidence>
<feature type="compositionally biased region" description="Basic and acidic residues" evidence="1">
    <location>
        <begin position="18"/>
        <end position="37"/>
    </location>
</feature>
<dbReference type="EMBL" id="JADGKB010000075">
    <property type="protein sequence ID" value="KAJ3254926.1"/>
    <property type="molecule type" value="Genomic_DNA"/>
</dbReference>
<evidence type="ECO:0000256" key="1">
    <source>
        <dbReference type="SAM" id="MobiDB-lite"/>
    </source>
</evidence>
<feature type="compositionally biased region" description="Basic and acidic residues" evidence="1">
    <location>
        <begin position="51"/>
        <end position="61"/>
    </location>
</feature>
<feature type="region of interest" description="Disordered" evidence="1">
    <location>
        <begin position="92"/>
        <end position="125"/>
    </location>
</feature>
<dbReference type="InterPro" id="IPR018488">
    <property type="entry name" value="cNMP-bd_CS"/>
</dbReference>
<feature type="domain" description="Cyclic nucleotide-binding" evidence="2">
    <location>
        <begin position="395"/>
        <end position="422"/>
    </location>
</feature>
<comment type="caution">
    <text evidence="3">The sequence shown here is derived from an EMBL/GenBank/DDBJ whole genome shotgun (WGS) entry which is preliminary data.</text>
</comment>
<dbReference type="InterPro" id="IPR000595">
    <property type="entry name" value="cNMP-bd_dom"/>
</dbReference>
<dbReference type="PANTHER" id="PTHR23011">
    <property type="entry name" value="CYCLIC NUCLEOTIDE-BINDING DOMAIN CONTAINING PROTEIN"/>
    <property type="match status" value="1"/>
</dbReference>
<organism evidence="3 4">
    <name type="scientific">Boothiomyces macroporosus</name>
    <dbReference type="NCBI Taxonomy" id="261099"/>
    <lineage>
        <taxon>Eukaryota</taxon>
        <taxon>Fungi</taxon>
        <taxon>Fungi incertae sedis</taxon>
        <taxon>Chytridiomycota</taxon>
        <taxon>Chytridiomycota incertae sedis</taxon>
        <taxon>Chytridiomycetes</taxon>
        <taxon>Rhizophydiales</taxon>
        <taxon>Terramycetaceae</taxon>
        <taxon>Boothiomyces</taxon>
    </lineage>
</organism>
<feature type="region of interest" description="Disordered" evidence="1">
    <location>
        <begin position="1"/>
        <end position="63"/>
    </location>
</feature>
<dbReference type="PANTHER" id="PTHR23011:SF28">
    <property type="entry name" value="CYCLIC NUCLEOTIDE-BINDING DOMAIN CONTAINING PROTEIN"/>
    <property type="match status" value="1"/>
</dbReference>
<gene>
    <name evidence="3" type="ORF">HK103_006723</name>
</gene>
<dbReference type="Proteomes" id="UP001210925">
    <property type="component" value="Unassembled WGS sequence"/>
</dbReference>
<dbReference type="SUPFAM" id="SSF51206">
    <property type="entry name" value="cAMP-binding domain-like"/>
    <property type="match status" value="2"/>
</dbReference>
<reference evidence="3" key="1">
    <citation type="submission" date="2020-05" db="EMBL/GenBank/DDBJ databases">
        <title>Phylogenomic resolution of chytrid fungi.</title>
        <authorList>
            <person name="Stajich J.E."/>
            <person name="Amses K."/>
            <person name="Simmons R."/>
            <person name="Seto K."/>
            <person name="Myers J."/>
            <person name="Bonds A."/>
            <person name="Quandt C.A."/>
            <person name="Barry K."/>
            <person name="Liu P."/>
            <person name="Grigoriev I."/>
            <person name="Longcore J.E."/>
            <person name="James T.Y."/>
        </authorList>
    </citation>
    <scope>NUCLEOTIDE SEQUENCE</scope>
    <source>
        <strain evidence="3">PLAUS21</strain>
    </source>
</reference>
<protein>
    <recommendedName>
        <fullName evidence="2">Cyclic nucleotide-binding domain-containing protein</fullName>
    </recommendedName>
</protein>
<dbReference type="Gene3D" id="2.60.120.10">
    <property type="entry name" value="Jelly Rolls"/>
    <property type="match status" value="2"/>
</dbReference>